<dbReference type="InterPro" id="IPR007345">
    <property type="entry name" value="Polysacch_pyruvyl_Trfase"/>
</dbReference>
<dbReference type="AlphaFoldDB" id="A0AA91TML8"/>
<protein>
    <recommendedName>
        <fullName evidence="1">Polysaccharide pyruvyl transferase domain-containing protein</fullName>
    </recommendedName>
</protein>
<gene>
    <name evidence="2" type="ORF">CFT61_00505</name>
</gene>
<reference evidence="2 3" key="1">
    <citation type="submission" date="2017-07" db="EMBL/GenBank/DDBJ databases">
        <title>Draft genome sequence of Prevotella copri isolated from the gut of healthy adult Indian.</title>
        <authorList>
            <person name="Das B."/>
            <person name="Bag S."/>
            <person name="Ghosh T.S."/>
        </authorList>
    </citation>
    <scope>NUCLEOTIDE SEQUENCE [LARGE SCALE GENOMIC DNA]</scope>
    <source>
        <strain evidence="2 3">Indica</strain>
    </source>
</reference>
<evidence type="ECO:0000313" key="3">
    <source>
        <dbReference type="Proteomes" id="UP000215155"/>
    </source>
</evidence>
<evidence type="ECO:0000259" key="1">
    <source>
        <dbReference type="Pfam" id="PF04230"/>
    </source>
</evidence>
<name>A0AA91TML8_9BACT</name>
<feature type="domain" description="Polysaccharide pyruvyl transferase" evidence="1">
    <location>
        <begin position="17"/>
        <end position="312"/>
    </location>
</feature>
<organism evidence="2 3">
    <name type="scientific">Segatella copri</name>
    <dbReference type="NCBI Taxonomy" id="165179"/>
    <lineage>
        <taxon>Bacteria</taxon>
        <taxon>Pseudomonadati</taxon>
        <taxon>Bacteroidota</taxon>
        <taxon>Bacteroidia</taxon>
        <taxon>Bacteroidales</taxon>
        <taxon>Prevotellaceae</taxon>
        <taxon>Segatella</taxon>
    </lineage>
</organism>
<dbReference type="Pfam" id="PF04230">
    <property type="entry name" value="PS_pyruv_trans"/>
    <property type="match status" value="1"/>
</dbReference>
<comment type="caution">
    <text evidence="2">The sequence shown here is derived from an EMBL/GenBank/DDBJ whole genome shotgun (WGS) entry which is preliminary data.</text>
</comment>
<dbReference type="Proteomes" id="UP000215155">
    <property type="component" value="Unassembled WGS sequence"/>
</dbReference>
<proteinExistence type="predicted"/>
<evidence type="ECO:0000313" key="2">
    <source>
        <dbReference type="EMBL" id="OXL45535.1"/>
    </source>
</evidence>
<sequence>MPLKDNVLLTTLFSGFNFGSSLQTFATKVLVENLGYNCELIERKSLVKGRDVRMGKLFTILFRTLQTFDTRTIKAYRSSYQKSIFGDSKLRFEEFTARYLNPQCMTWKALKKEAKSAVASIAGSDQLWNPTSLYVDPMYYLRFAPQKKRISFATSLGHDFVAKYNITKLRKWISEVRFLSVREDSGVKLIQELCGRKALHLLDPTLLLDGDTWRHKLQIPSQEEVYILAYFLDSPSEKAKSCISLLKDKLNCKVIAIPYEHEDMNYADMIVPAGPLDFLRLVDNATYVVTDSFHGTAFSINLHTPFYVFDRNYGSAHSQSSRVVSLLKMLQLLERYEPAMESMLDINVDFEKSDFILKSEREVARKYLKESLAACQID</sequence>
<dbReference type="EMBL" id="NMPZ01000001">
    <property type="protein sequence ID" value="OXL45535.1"/>
    <property type="molecule type" value="Genomic_DNA"/>
</dbReference>
<accession>A0AA91TML8</accession>